<reference evidence="4 5" key="1">
    <citation type="submission" date="2020-03" db="EMBL/GenBank/DDBJ databases">
        <authorList>
            <person name="Pitt A."/>
            <person name="Hahn M.W."/>
        </authorList>
    </citation>
    <scope>NUCLEOTIDE SEQUENCE [LARGE SCALE GENOMIC DNA]</scope>
    <source>
        <strain evidence="4 5">5A-MARBSE</strain>
    </source>
</reference>
<dbReference type="Proteomes" id="UP001321186">
    <property type="component" value="Unassembled WGS sequence"/>
</dbReference>
<dbReference type="CDD" id="cd18610">
    <property type="entry name" value="GH130_BT3780-like"/>
    <property type="match status" value="1"/>
</dbReference>
<comment type="similarity">
    <text evidence="3">Belongs to the glycosyl hydrolase 130 family.</text>
</comment>
<keyword evidence="1" id="KW-0328">Glycosyltransferase</keyword>
<accession>A0ABT4JIJ2</accession>
<evidence type="ECO:0000256" key="3">
    <source>
        <dbReference type="ARBA" id="ARBA00024356"/>
    </source>
</evidence>
<keyword evidence="4" id="KW-0326">Glycosidase</keyword>
<dbReference type="InterPro" id="IPR023296">
    <property type="entry name" value="Glyco_hydro_beta-prop_sf"/>
</dbReference>
<dbReference type="PIRSF" id="PIRSF016202">
    <property type="entry name" value="PH1107"/>
    <property type="match status" value="1"/>
</dbReference>
<evidence type="ECO:0000313" key="5">
    <source>
        <dbReference type="Proteomes" id="UP001321186"/>
    </source>
</evidence>
<dbReference type="SUPFAM" id="SSF75005">
    <property type="entry name" value="Arabinanase/levansucrase/invertase"/>
    <property type="match status" value="1"/>
</dbReference>
<keyword evidence="5" id="KW-1185">Reference proteome</keyword>
<dbReference type="PANTHER" id="PTHR34106">
    <property type="entry name" value="GLYCOSIDASE"/>
    <property type="match status" value="1"/>
</dbReference>
<dbReference type="Gene3D" id="2.115.10.20">
    <property type="entry name" value="Glycosyl hydrolase domain, family 43"/>
    <property type="match status" value="1"/>
</dbReference>
<evidence type="ECO:0000256" key="2">
    <source>
        <dbReference type="ARBA" id="ARBA00022679"/>
    </source>
</evidence>
<organism evidence="4 5">
    <name type="scientific">Aquirufa ecclesiirivi</name>
    <dbReference type="NCBI Taxonomy" id="2715124"/>
    <lineage>
        <taxon>Bacteria</taxon>
        <taxon>Pseudomonadati</taxon>
        <taxon>Bacteroidota</taxon>
        <taxon>Cytophagia</taxon>
        <taxon>Cytophagales</taxon>
        <taxon>Flectobacillaceae</taxon>
        <taxon>Aquirufa</taxon>
    </lineage>
</organism>
<gene>
    <name evidence="4" type="ORF">G9H61_08965</name>
</gene>
<comment type="caution">
    <text evidence="4">The sequence shown here is derived from an EMBL/GenBank/DDBJ whole genome shotgun (WGS) entry which is preliminary data.</text>
</comment>
<dbReference type="RefSeq" id="WP_269010266.1">
    <property type="nucleotide sequence ID" value="NZ_JAANOH010000003.1"/>
</dbReference>
<dbReference type="InterPro" id="IPR007184">
    <property type="entry name" value="Mannoside_phosphorylase"/>
</dbReference>
<evidence type="ECO:0000256" key="1">
    <source>
        <dbReference type="ARBA" id="ARBA00022676"/>
    </source>
</evidence>
<protein>
    <submittedName>
        <fullName evidence="4">Glycosidase</fullName>
    </submittedName>
</protein>
<dbReference type="EMBL" id="JAANOH010000003">
    <property type="protein sequence ID" value="MCZ2475575.1"/>
    <property type="molecule type" value="Genomic_DNA"/>
</dbReference>
<sequence length="365" mass="41755">MNLPYKFISYLFFAFISLFYLPVLSQNQSTKAWQINGFKKQDAVNPILTPDGQQRFFCPILGKMVAWENKNVLNPTALIKNGKVHLLYRAQDSLGTSRIGLAISEDGIHFKKMPQPILYPEQDACKKYEWPGGIEDPRIVQSEEGNYLITYTSYDGKTARLCFATSTDLIHWKKMGPMLTDPKYMDLWSKSGAIVVKQQGSQLIATKINGYYWMYFGDTDLFMAQSKDLIHWSVLEDAENKQRISVLQPRKGYFDSRLVEPGPYALIQKSGILLIYNSSNAANFNDSAFPKFTYSAAQALFSLKKPYQLMQRSNKPFIWPNKVYEQIGEVNEVCFVEGLVPFRSQWFLYYGTADSKIAVATSLQK</sequence>
<keyword evidence="2" id="KW-0808">Transferase</keyword>
<name>A0ABT4JIJ2_9BACT</name>
<keyword evidence="4" id="KW-0378">Hydrolase</keyword>
<dbReference type="GO" id="GO:0016798">
    <property type="term" value="F:hydrolase activity, acting on glycosyl bonds"/>
    <property type="evidence" value="ECO:0007669"/>
    <property type="project" value="UniProtKB-KW"/>
</dbReference>
<dbReference type="Pfam" id="PF04041">
    <property type="entry name" value="Glyco_hydro_130"/>
    <property type="match status" value="1"/>
</dbReference>
<dbReference type="PANTHER" id="PTHR34106:SF5">
    <property type="entry name" value="GLYCOSIDASE"/>
    <property type="match status" value="1"/>
</dbReference>
<proteinExistence type="inferred from homology"/>
<evidence type="ECO:0000313" key="4">
    <source>
        <dbReference type="EMBL" id="MCZ2475575.1"/>
    </source>
</evidence>